<organism evidence="2 3">
    <name type="scientific">Campylobacter concisus</name>
    <dbReference type="NCBI Taxonomy" id="199"/>
    <lineage>
        <taxon>Bacteria</taxon>
        <taxon>Pseudomonadati</taxon>
        <taxon>Campylobacterota</taxon>
        <taxon>Epsilonproteobacteria</taxon>
        <taxon>Campylobacterales</taxon>
        <taxon>Campylobacteraceae</taxon>
        <taxon>Campylobacter</taxon>
    </lineage>
</organism>
<evidence type="ECO:0000313" key="2">
    <source>
        <dbReference type="EMBL" id="ORI09129.1"/>
    </source>
</evidence>
<name>A0A1X0U475_9BACT</name>
<keyword evidence="1" id="KW-0812">Transmembrane</keyword>
<gene>
    <name evidence="2" type="ORF">A3835_01035</name>
</gene>
<comment type="caution">
    <text evidence="2">The sequence shown here is derived from an EMBL/GenBank/DDBJ whole genome shotgun (WGS) entry which is preliminary data.</text>
</comment>
<proteinExistence type="predicted"/>
<protein>
    <submittedName>
        <fullName evidence="2">Uncharacterized protein</fullName>
    </submittedName>
</protein>
<dbReference type="AlphaFoldDB" id="A0A1X0U475"/>
<evidence type="ECO:0000313" key="3">
    <source>
        <dbReference type="Proteomes" id="UP000192671"/>
    </source>
</evidence>
<feature type="transmembrane region" description="Helical" evidence="1">
    <location>
        <begin position="37"/>
        <end position="63"/>
    </location>
</feature>
<sequence>MPFKILFRHSKTKIYLSRLAFANFLETLHTYHLQFKFIKYMLILAFLNIHADNIILSNVGVLFKIAHYFARGRLLACCSDM</sequence>
<accession>A0A1X0U475</accession>
<keyword evidence="1" id="KW-0472">Membrane</keyword>
<reference evidence="2 3" key="1">
    <citation type="journal article" date="2017" name="Gene Rep">
        <title>The ribosomal RNA operon (rrn) of Campylobacter concisus supports molecular typing to genomospecies level.</title>
        <authorList>
            <person name="Huq M."/>
            <person name="Van T.T.H."/>
            <person name="Gurtler V."/>
            <person name="Elshagmani E."/>
            <person name="Allemailem K.S."/>
            <person name="Smooker P.M."/>
            <person name="Istivan T.S."/>
        </authorList>
    </citation>
    <scope>NUCLEOTIDE SEQUENCE [LARGE SCALE GENOMIC DNA]</scope>
    <source>
        <strain evidence="2 3">RCH 26</strain>
    </source>
</reference>
<dbReference type="EMBL" id="LVWL01000012">
    <property type="protein sequence ID" value="ORI09129.1"/>
    <property type="molecule type" value="Genomic_DNA"/>
</dbReference>
<keyword evidence="1" id="KW-1133">Transmembrane helix</keyword>
<evidence type="ECO:0000256" key="1">
    <source>
        <dbReference type="SAM" id="Phobius"/>
    </source>
</evidence>
<dbReference type="Proteomes" id="UP000192671">
    <property type="component" value="Unassembled WGS sequence"/>
</dbReference>